<keyword evidence="3 7" id="KW-0238">DNA-binding</keyword>
<dbReference type="Gene3D" id="3.40.50.1360">
    <property type="match status" value="1"/>
</dbReference>
<keyword evidence="8" id="KW-1185">Reference proteome</keyword>
<protein>
    <submittedName>
        <fullName evidence="7">DNA-binding transcriptional regulator</fullName>
    </submittedName>
</protein>
<feature type="domain" description="CggR N-terminal DNA binding" evidence="6">
    <location>
        <begin position="31"/>
        <end position="99"/>
    </location>
</feature>
<gene>
    <name evidence="7" type="ORF">LMF89_24440</name>
</gene>
<dbReference type="PANTHER" id="PTHR34294">
    <property type="entry name" value="TRANSCRIPTIONAL REGULATOR-RELATED"/>
    <property type="match status" value="1"/>
</dbReference>
<dbReference type="GO" id="GO:0003677">
    <property type="term" value="F:DNA binding"/>
    <property type="evidence" value="ECO:0007669"/>
    <property type="project" value="UniProtKB-KW"/>
</dbReference>
<dbReference type="Pfam" id="PF04198">
    <property type="entry name" value="Sugar-bind"/>
    <property type="match status" value="1"/>
</dbReference>
<dbReference type="InterPro" id="IPR036390">
    <property type="entry name" value="WH_DNA-bd_sf"/>
</dbReference>
<accession>A0ABS8I1P9</accession>
<dbReference type="PANTHER" id="PTHR34294:SF5">
    <property type="entry name" value="CENTRAL GLYCOLYTIC GENES REGULATOR"/>
    <property type="match status" value="1"/>
</dbReference>
<sequence length="352" mass="37701">MGTLNVPKEEVMWKKAVQLQRKIAPEFIAAIEERYDILRSIQHSEPVGRRALAAILEKGERVVRAQVEFLKNAGLVDFSQMGMTITLEGQLLLKDLSEYIKALHGLTTLEDELSEKLGLKQVIIIPGDSDSDTAVRRELGRAAANVLAQYLNKNDMIVAVSGGTIMANVAEAIHFTQPSVTVVPARGGLGEKVENQANTIAAAMATKLGGKYRMIHVPEGISEEMLGVMVANNSNILTVADMIKRADVLIHGIGQAQEMAVRRGFDNEFVSKLINSGAVGEALGHYCTVEGKNIYITSSVGLHLDDLADVGVVVAVAGGRRKAKAIVAVTNAGGQDILITDESAAKAIQSII</sequence>
<comment type="similarity">
    <text evidence="1">Belongs to the SorC transcriptional regulatory family.</text>
</comment>
<keyword evidence="2" id="KW-0805">Transcription regulation</keyword>
<dbReference type="Proteomes" id="UP001165492">
    <property type="component" value="Unassembled WGS sequence"/>
</dbReference>
<comment type="caution">
    <text evidence="7">The sequence shown here is derived from an EMBL/GenBank/DDBJ whole genome shotgun (WGS) entry which is preliminary data.</text>
</comment>
<dbReference type="InterPro" id="IPR036388">
    <property type="entry name" value="WH-like_DNA-bd_sf"/>
</dbReference>
<evidence type="ECO:0000313" key="8">
    <source>
        <dbReference type="Proteomes" id="UP001165492"/>
    </source>
</evidence>
<proteinExistence type="inferred from homology"/>
<dbReference type="Gene3D" id="1.10.10.10">
    <property type="entry name" value="Winged helix-like DNA-binding domain superfamily/Winged helix DNA-binding domain"/>
    <property type="match status" value="1"/>
</dbReference>
<evidence type="ECO:0000256" key="4">
    <source>
        <dbReference type="ARBA" id="ARBA00023163"/>
    </source>
</evidence>
<evidence type="ECO:0000256" key="2">
    <source>
        <dbReference type="ARBA" id="ARBA00023015"/>
    </source>
</evidence>
<dbReference type="InterPro" id="IPR048715">
    <property type="entry name" value="CggR_N"/>
</dbReference>
<dbReference type="SUPFAM" id="SSF100950">
    <property type="entry name" value="NagB/RpiA/CoA transferase-like"/>
    <property type="match status" value="1"/>
</dbReference>
<feature type="domain" description="Sugar-binding" evidence="5">
    <location>
        <begin position="104"/>
        <end position="348"/>
    </location>
</feature>
<evidence type="ECO:0000256" key="3">
    <source>
        <dbReference type="ARBA" id="ARBA00023125"/>
    </source>
</evidence>
<evidence type="ECO:0000259" key="6">
    <source>
        <dbReference type="Pfam" id="PF21715"/>
    </source>
</evidence>
<evidence type="ECO:0000256" key="1">
    <source>
        <dbReference type="ARBA" id="ARBA00010466"/>
    </source>
</evidence>
<dbReference type="EMBL" id="JAJHJB010000071">
    <property type="protein sequence ID" value="MCC5468489.1"/>
    <property type="molecule type" value="Genomic_DNA"/>
</dbReference>
<reference evidence="7" key="1">
    <citation type="submission" date="2021-11" db="EMBL/GenBank/DDBJ databases">
        <title>Description of a new species Pelosinus isolated from the bottom sediments of Lake Baikal.</title>
        <authorList>
            <person name="Zakharyuk A."/>
        </authorList>
    </citation>
    <scope>NUCLEOTIDE SEQUENCE</scope>
    <source>
        <strain evidence="7">Bkl1</strain>
    </source>
</reference>
<dbReference type="InterPro" id="IPR037171">
    <property type="entry name" value="NagB/RpiA_transferase-like"/>
</dbReference>
<dbReference type="SUPFAM" id="SSF46785">
    <property type="entry name" value="Winged helix' DNA-binding domain"/>
    <property type="match status" value="1"/>
</dbReference>
<evidence type="ECO:0000313" key="7">
    <source>
        <dbReference type="EMBL" id="MCC5468489.1"/>
    </source>
</evidence>
<dbReference type="InterPro" id="IPR007324">
    <property type="entry name" value="Sugar-bd_dom_put"/>
</dbReference>
<organism evidence="7 8">
    <name type="scientific">Pelosinus baikalensis</name>
    <dbReference type="NCBI Taxonomy" id="2892015"/>
    <lineage>
        <taxon>Bacteria</taxon>
        <taxon>Bacillati</taxon>
        <taxon>Bacillota</taxon>
        <taxon>Negativicutes</taxon>
        <taxon>Selenomonadales</taxon>
        <taxon>Sporomusaceae</taxon>
        <taxon>Pelosinus</taxon>
    </lineage>
</organism>
<evidence type="ECO:0000259" key="5">
    <source>
        <dbReference type="Pfam" id="PF04198"/>
    </source>
</evidence>
<dbReference type="Pfam" id="PF21715">
    <property type="entry name" value="CggR_N"/>
    <property type="match status" value="1"/>
</dbReference>
<dbReference type="InterPro" id="IPR051054">
    <property type="entry name" value="SorC_transcr_regulators"/>
</dbReference>
<keyword evidence="4" id="KW-0804">Transcription</keyword>
<name>A0ABS8I1P9_9FIRM</name>